<feature type="compositionally biased region" description="Low complexity" evidence="1">
    <location>
        <begin position="319"/>
        <end position="336"/>
    </location>
</feature>
<evidence type="ECO:0000259" key="2">
    <source>
        <dbReference type="Pfam" id="PF20710"/>
    </source>
</evidence>
<dbReference type="EMBL" id="CAKOGP040001761">
    <property type="protein sequence ID" value="CAJ1950322.1"/>
    <property type="molecule type" value="Genomic_DNA"/>
</dbReference>
<evidence type="ECO:0000313" key="3">
    <source>
        <dbReference type="EMBL" id="CAJ1950322.1"/>
    </source>
</evidence>
<evidence type="ECO:0000256" key="1">
    <source>
        <dbReference type="SAM" id="MobiDB-lite"/>
    </source>
</evidence>
<dbReference type="AlphaFoldDB" id="A0AAD2FR44"/>
<feature type="domain" description="DUF6824" evidence="2">
    <location>
        <begin position="63"/>
        <end position="144"/>
    </location>
</feature>
<protein>
    <recommendedName>
        <fullName evidence="2">DUF6824 domain-containing protein</fullName>
    </recommendedName>
</protein>
<name>A0AAD2FR44_9STRA</name>
<proteinExistence type="predicted"/>
<sequence>MTASKKLNPKTPDQIALADKMRDAVAKRYTPWKDRKHKPKRRHKSFDEAIRDSQRISNVRKDDVIFGRGRAYQNHPGNRRMRAIVRKYKARYDSIHRSRKREIVEAAYSEITQDGARFLHKSREEITFAVVDMHVSLQKVRNTLGAKVSMVGDEEDASSLPLTETTSFEATAKAKSVVDSANSDKQQKQGLPQSLLTALFPSVQPQQQGLPQSLPSAALLPCQQSHVPLLPLSHGNVLPSLHGPEMVASSSARTPHPMMNSNESIATRIAGLMERRRHFETLGMAGAAGGLMMNHHSPLSLGPRIAGPLGCLGAGYPTPSSSSSSSSSTSSSVLPASLASAPSSSLQEMLLYEQQYLSARRALMM</sequence>
<gene>
    <name evidence="3" type="ORF">CYCCA115_LOCUS12531</name>
</gene>
<dbReference type="Pfam" id="PF20710">
    <property type="entry name" value="DUF6824"/>
    <property type="match status" value="1"/>
</dbReference>
<dbReference type="Proteomes" id="UP001295423">
    <property type="component" value="Unassembled WGS sequence"/>
</dbReference>
<feature type="region of interest" description="Disordered" evidence="1">
    <location>
        <begin position="316"/>
        <end position="336"/>
    </location>
</feature>
<dbReference type="InterPro" id="IPR049227">
    <property type="entry name" value="DUF6824"/>
</dbReference>
<keyword evidence="4" id="KW-1185">Reference proteome</keyword>
<reference evidence="3" key="1">
    <citation type="submission" date="2023-08" db="EMBL/GenBank/DDBJ databases">
        <authorList>
            <person name="Audoor S."/>
            <person name="Bilcke G."/>
        </authorList>
    </citation>
    <scope>NUCLEOTIDE SEQUENCE</scope>
</reference>
<comment type="caution">
    <text evidence="3">The sequence shown here is derived from an EMBL/GenBank/DDBJ whole genome shotgun (WGS) entry which is preliminary data.</text>
</comment>
<evidence type="ECO:0000313" key="4">
    <source>
        <dbReference type="Proteomes" id="UP001295423"/>
    </source>
</evidence>
<accession>A0AAD2FR44</accession>
<organism evidence="3 4">
    <name type="scientific">Cylindrotheca closterium</name>
    <dbReference type="NCBI Taxonomy" id="2856"/>
    <lineage>
        <taxon>Eukaryota</taxon>
        <taxon>Sar</taxon>
        <taxon>Stramenopiles</taxon>
        <taxon>Ochrophyta</taxon>
        <taxon>Bacillariophyta</taxon>
        <taxon>Bacillariophyceae</taxon>
        <taxon>Bacillariophycidae</taxon>
        <taxon>Bacillariales</taxon>
        <taxon>Bacillariaceae</taxon>
        <taxon>Cylindrotheca</taxon>
    </lineage>
</organism>